<keyword evidence="3 4" id="KW-0408">Iron</keyword>
<evidence type="ECO:0000313" key="8">
    <source>
        <dbReference type="Proteomes" id="UP000255024"/>
    </source>
</evidence>
<dbReference type="GO" id="GO:0009055">
    <property type="term" value="F:electron transfer activity"/>
    <property type="evidence" value="ECO:0007669"/>
    <property type="project" value="InterPro"/>
</dbReference>
<evidence type="ECO:0000259" key="5">
    <source>
        <dbReference type="PROSITE" id="PS51007"/>
    </source>
</evidence>
<evidence type="ECO:0000256" key="2">
    <source>
        <dbReference type="ARBA" id="ARBA00022723"/>
    </source>
</evidence>
<dbReference type="Proteomes" id="UP000255024">
    <property type="component" value="Unassembled WGS sequence"/>
</dbReference>
<dbReference type="GO" id="GO:0046872">
    <property type="term" value="F:metal ion binding"/>
    <property type="evidence" value="ECO:0007669"/>
    <property type="project" value="UniProtKB-KW"/>
</dbReference>
<evidence type="ECO:0000313" key="6">
    <source>
        <dbReference type="EMBL" id="QQT99716.1"/>
    </source>
</evidence>
<name>A0A378RVB2_MYROD</name>
<dbReference type="OrthoDB" id="9814063at2"/>
<sequence>MRNYLIKAIPFFAAILLVSCGKKEEKQQMPEPVYESERGGATEMTNAEKIALGKQIFEGKGTCASCHMADKKVIGPSIREIIEIYDKHDVSLISFLKGQEEAIVDPAQFIIMQANLEITKKLSDLELEALEAYMRSM</sequence>
<evidence type="ECO:0000256" key="1">
    <source>
        <dbReference type="ARBA" id="ARBA00022617"/>
    </source>
</evidence>
<evidence type="ECO:0000313" key="9">
    <source>
        <dbReference type="Proteomes" id="UP000596202"/>
    </source>
</evidence>
<evidence type="ECO:0000256" key="4">
    <source>
        <dbReference type="PROSITE-ProRule" id="PRU00433"/>
    </source>
</evidence>
<proteinExistence type="predicted"/>
<dbReference type="Pfam" id="PF00034">
    <property type="entry name" value="Cytochrom_C"/>
    <property type="match status" value="1"/>
</dbReference>
<dbReference type="GeneID" id="93529246"/>
<dbReference type="PROSITE" id="PS51257">
    <property type="entry name" value="PROKAR_LIPOPROTEIN"/>
    <property type="match status" value="1"/>
</dbReference>
<evidence type="ECO:0000313" key="7">
    <source>
        <dbReference type="EMBL" id="STZ69099.1"/>
    </source>
</evidence>
<reference evidence="6 9" key="2">
    <citation type="submission" date="2021-01" db="EMBL/GenBank/DDBJ databases">
        <title>FDA dAtabase for Regulatory Grade micrObial Sequences (FDA-ARGOS): Supporting development and validation of Infectious Disease Dx tests.</title>
        <authorList>
            <person name="Sproer C."/>
            <person name="Gronow S."/>
            <person name="Severitt S."/>
            <person name="Schroder I."/>
            <person name="Tallon L."/>
            <person name="Sadzewicz L."/>
            <person name="Zhao X."/>
            <person name="Boylan J."/>
            <person name="Ott S."/>
            <person name="Bowen H."/>
            <person name="Vavikolanu K."/>
            <person name="Mehta A."/>
            <person name="Aluvathingal J."/>
            <person name="Nadendla S."/>
            <person name="Lowell S."/>
            <person name="Myers T."/>
            <person name="Yan Y."/>
            <person name="Sichtig H."/>
        </authorList>
    </citation>
    <scope>NUCLEOTIDE SEQUENCE [LARGE SCALE GENOMIC DNA]</scope>
    <source>
        <strain evidence="6 9">FDAARGOS_1131</strain>
    </source>
</reference>
<dbReference type="SUPFAM" id="SSF46626">
    <property type="entry name" value="Cytochrome c"/>
    <property type="match status" value="1"/>
</dbReference>
<dbReference type="GO" id="GO:0020037">
    <property type="term" value="F:heme binding"/>
    <property type="evidence" value="ECO:0007669"/>
    <property type="project" value="InterPro"/>
</dbReference>
<dbReference type="InterPro" id="IPR009056">
    <property type="entry name" value="Cyt_c-like_dom"/>
</dbReference>
<keyword evidence="8" id="KW-1185">Reference proteome</keyword>
<protein>
    <submittedName>
        <fullName evidence="6">C-type cytochrome</fullName>
    </submittedName>
    <submittedName>
        <fullName evidence="7">Cytochrome c551/c552</fullName>
    </submittedName>
</protein>
<keyword evidence="2 4" id="KW-0479">Metal-binding</keyword>
<evidence type="ECO:0000256" key="3">
    <source>
        <dbReference type="ARBA" id="ARBA00023004"/>
    </source>
</evidence>
<feature type="domain" description="Cytochrome c" evidence="5">
    <location>
        <begin position="48"/>
        <end position="137"/>
    </location>
</feature>
<dbReference type="EMBL" id="UGQL01000002">
    <property type="protein sequence ID" value="STZ69099.1"/>
    <property type="molecule type" value="Genomic_DNA"/>
</dbReference>
<dbReference type="Proteomes" id="UP000596202">
    <property type="component" value="Chromosome"/>
</dbReference>
<keyword evidence="1 4" id="KW-0349">Heme</keyword>
<dbReference type="EMBL" id="CP068108">
    <property type="protein sequence ID" value="QQT99716.1"/>
    <property type="molecule type" value="Genomic_DNA"/>
</dbReference>
<dbReference type="AlphaFoldDB" id="A0A378RVB2"/>
<dbReference type="RefSeq" id="WP_002987994.1">
    <property type="nucleotide sequence ID" value="NZ_CP068107.1"/>
</dbReference>
<accession>A0A378RVB2</accession>
<reference evidence="7 8" key="1">
    <citation type="submission" date="2018-06" db="EMBL/GenBank/DDBJ databases">
        <authorList>
            <consortium name="Pathogen Informatics"/>
            <person name="Doyle S."/>
        </authorList>
    </citation>
    <scope>NUCLEOTIDE SEQUENCE [LARGE SCALE GENOMIC DNA]</scope>
    <source>
        <strain evidence="7 8">NCTC11179</strain>
    </source>
</reference>
<organism evidence="7 8">
    <name type="scientific">Myroides odoratus</name>
    <name type="common">Flavobacterium odoratum</name>
    <dbReference type="NCBI Taxonomy" id="256"/>
    <lineage>
        <taxon>Bacteria</taxon>
        <taxon>Pseudomonadati</taxon>
        <taxon>Bacteroidota</taxon>
        <taxon>Flavobacteriia</taxon>
        <taxon>Flavobacteriales</taxon>
        <taxon>Flavobacteriaceae</taxon>
        <taxon>Myroides</taxon>
    </lineage>
</organism>
<gene>
    <name evidence="6" type="ORF">I6I88_16320</name>
    <name evidence="7" type="ORF">NCTC11179_02594</name>
</gene>
<dbReference type="Gene3D" id="1.10.760.10">
    <property type="entry name" value="Cytochrome c-like domain"/>
    <property type="match status" value="1"/>
</dbReference>
<dbReference type="InterPro" id="IPR036909">
    <property type="entry name" value="Cyt_c-like_dom_sf"/>
</dbReference>
<dbReference type="PROSITE" id="PS51007">
    <property type="entry name" value="CYTC"/>
    <property type="match status" value="1"/>
</dbReference>